<dbReference type="AlphaFoldDB" id="A0A8D6XQV4"/>
<sequence length="40" mass="4698">MKKTSNVKLRKKTFQFYGKAFLMTLITHRKTIGHQITSIT</sequence>
<dbReference type="EMBL" id="LR822017">
    <property type="protein sequence ID" value="CAD0137377.1"/>
    <property type="molecule type" value="Genomic_DNA"/>
</dbReference>
<dbReference type="Proteomes" id="UP000509833">
    <property type="component" value="Chromosome"/>
</dbReference>
<evidence type="ECO:0000313" key="1">
    <source>
        <dbReference type="EMBL" id="CAD0137377.1"/>
    </source>
</evidence>
<gene>
    <name evidence="1" type="ORF">STHERMO_0934</name>
</gene>
<accession>A0A8D6XQV4</accession>
<proteinExistence type="predicted"/>
<name>A0A8D6XQV4_STRTR</name>
<organism evidence="1 2">
    <name type="scientific">Streptococcus thermophilus</name>
    <dbReference type="NCBI Taxonomy" id="1308"/>
    <lineage>
        <taxon>Bacteria</taxon>
        <taxon>Bacillati</taxon>
        <taxon>Bacillota</taxon>
        <taxon>Bacilli</taxon>
        <taxon>Lactobacillales</taxon>
        <taxon>Streptococcaceae</taxon>
        <taxon>Streptococcus</taxon>
    </lineage>
</organism>
<protein>
    <submittedName>
        <fullName evidence="1">Uncharacterized protein</fullName>
    </submittedName>
</protein>
<reference evidence="1 2" key="1">
    <citation type="submission" date="2020-06" db="EMBL/GenBank/DDBJ databases">
        <authorList>
            <person name="Chuat V."/>
        </authorList>
    </citation>
    <scope>NUCLEOTIDE SEQUENCE [LARGE SCALE GENOMIC DNA]</scope>
    <source>
        <strain evidence="1">STH_CIRM_336</strain>
    </source>
</reference>
<evidence type="ECO:0000313" key="2">
    <source>
        <dbReference type="Proteomes" id="UP000509833"/>
    </source>
</evidence>